<comment type="similarity">
    <text evidence="2 6">Belongs to the class-I pyridoxal-phosphate-dependent aminotransferase family.</text>
</comment>
<evidence type="ECO:0000256" key="3">
    <source>
        <dbReference type="ARBA" id="ARBA00022576"/>
    </source>
</evidence>
<dbReference type="STRING" id="1529.SAMN04487885_101193"/>
<dbReference type="SUPFAM" id="SSF53383">
    <property type="entry name" value="PLP-dependent transferases"/>
    <property type="match status" value="1"/>
</dbReference>
<sequence>MNLSNRSNSMQFSPIRKLVPFAEEAKKHGKKVYPLNIGQPDIETPREFFKGIQTYEKKVLKYSDSLGDKKLINSFIDYYKEWDIHLEKDEILITCGGSEALLFALMTICDIGDEVLIPEPFYTNYNTFADISGVTISSILTRPEDGFHLPSKEEIEKRINPRTKAILMSNPSNPTGVVYTPEEIKILADIAVENDIFIITDEVYREFVYDDCKYTPMMTIKHAWNNIILIDSISKRYSACGARIGVLASKNKEVITQCTKLCQARLSVSSVDQIGAANLINTPKIYFKKVNEKYAKRRDILYSALKTIPGVVCEKPAGAFYIVAKLPIKNCEHFAKWLLTDYSYENKTIFLTPAQDFYITEGLGKDQVRISYCIKSDELKEAGYILNKALNTYKELYE</sequence>
<dbReference type="InterPro" id="IPR050596">
    <property type="entry name" value="AspAT/PAT-like"/>
</dbReference>
<comment type="cofactor">
    <cofactor evidence="1 6">
        <name>pyridoxal 5'-phosphate</name>
        <dbReference type="ChEBI" id="CHEBI:597326"/>
    </cofactor>
</comment>
<keyword evidence="3 6" id="KW-0032">Aminotransferase</keyword>
<dbReference type="CDD" id="cd00609">
    <property type="entry name" value="AAT_like"/>
    <property type="match status" value="1"/>
</dbReference>
<reference evidence="8 9" key="1">
    <citation type="submission" date="2016-10" db="EMBL/GenBank/DDBJ databases">
        <authorList>
            <person name="de Groot N.N."/>
        </authorList>
    </citation>
    <scope>NUCLEOTIDE SEQUENCE [LARGE SCALE GENOMIC DNA]</scope>
    <source>
        <strain evidence="8 9">NLAE-zl-G419</strain>
    </source>
</reference>
<accession>A0A1I2J7C8</accession>
<proteinExistence type="inferred from homology"/>
<dbReference type="GO" id="GO:0008483">
    <property type="term" value="F:transaminase activity"/>
    <property type="evidence" value="ECO:0007669"/>
    <property type="project" value="UniProtKB-KW"/>
</dbReference>
<feature type="domain" description="Aminotransferase class I/classII large" evidence="7">
    <location>
        <begin position="31"/>
        <end position="382"/>
    </location>
</feature>
<evidence type="ECO:0000256" key="4">
    <source>
        <dbReference type="ARBA" id="ARBA00022679"/>
    </source>
</evidence>
<dbReference type="PANTHER" id="PTHR46383">
    <property type="entry name" value="ASPARTATE AMINOTRANSFERASE"/>
    <property type="match status" value="1"/>
</dbReference>
<evidence type="ECO:0000256" key="1">
    <source>
        <dbReference type="ARBA" id="ARBA00001933"/>
    </source>
</evidence>
<dbReference type="Pfam" id="PF00155">
    <property type="entry name" value="Aminotran_1_2"/>
    <property type="match status" value="1"/>
</dbReference>
<dbReference type="NCBIfam" id="NF005744">
    <property type="entry name" value="PRK07568.1"/>
    <property type="match status" value="1"/>
</dbReference>
<dbReference type="eggNOG" id="COG0436">
    <property type="taxonomic scope" value="Bacteria"/>
</dbReference>
<evidence type="ECO:0000256" key="6">
    <source>
        <dbReference type="RuleBase" id="RU000481"/>
    </source>
</evidence>
<dbReference type="InterPro" id="IPR015421">
    <property type="entry name" value="PyrdxlP-dep_Trfase_major"/>
</dbReference>
<gene>
    <name evidence="8" type="ORF">SAMN04487885_101193</name>
</gene>
<dbReference type="Gene3D" id="3.40.640.10">
    <property type="entry name" value="Type I PLP-dependent aspartate aminotransferase-like (Major domain)"/>
    <property type="match status" value="1"/>
</dbReference>
<evidence type="ECO:0000256" key="5">
    <source>
        <dbReference type="ARBA" id="ARBA00022898"/>
    </source>
</evidence>
<evidence type="ECO:0000313" key="9">
    <source>
        <dbReference type="Proteomes" id="UP000182135"/>
    </source>
</evidence>
<dbReference type="InterPro" id="IPR015422">
    <property type="entry name" value="PyrdxlP-dep_Trfase_small"/>
</dbReference>
<protein>
    <recommendedName>
        <fullName evidence="6">Aminotransferase</fullName>
        <ecNumber evidence="6">2.6.1.-</ecNumber>
    </recommendedName>
</protein>
<evidence type="ECO:0000313" key="8">
    <source>
        <dbReference type="EMBL" id="SFF50434.1"/>
    </source>
</evidence>
<dbReference type="Gene3D" id="3.90.1150.10">
    <property type="entry name" value="Aspartate Aminotransferase, domain 1"/>
    <property type="match status" value="1"/>
</dbReference>
<organism evidence="8 9">
    <name type="scientific">Clostridium cadaveris</name>
    <dbReference type="NCBI Taxonomy" id="1529"/>
    <lineage>
        <taxon>Bacteria</taxon>
        <taxon>Bacillati</taxon>
        <taxon>Bacillota</taxon>
        <taxon>Clostridia</taxon>
        <taxon>Eubacteriales</taxon>
        <taxon>Clostridiaceae</taxon>
        <taxon>Clostridium</taxon>
    </lineage>
</organism>
<keyword evidence="5" id="KW-0663">Pyridoxal phosphate</keyword>
<dbReference type="PROSITE" id="PS00105">
    <property type="entry name" value="AA_TRANSFER_CLASS_1"/>
    <property type="match status" value="1"/>
</dbReference>
<dbReference type="AlphaFoldDB" id="A0A1I2J7C8"/>
<dbReference type="GO" id="GO:0030170">
    <property type="term" value="F:pyridoxal phosphate binding"/>
    <property type="evidence" value="ECO:0007669"/>
    <property type="project" value="InterPro"/>
</dbReference>
<keyword evidence="9" id="KW-1185">Reference proteome</keyword>
<dbReference type="EMBL" id="FOOE01000001">
    <property type="protein sequence ID" value="SFF50434.1"/>
    <property type="molecule type" value="Genomic_DNA"/>
</dbReference>
<keyword evidence="4 6" id="KW-0808">Transferase</keyword>
<evidence type="ECO:0000259" key="7">
    <source>
        <dbReference type="Pfam" id="PF00155"/>
    </source>
</evidence>
<dbReference type="RefSeq" id="WP_027638071.1">
    <property type="nucleotide sequence ID" value="NZ_BAAACD010000001.1"/>
</dbReference>
<name>A0A1I2J7C8_9CLOT</name>
<dbReference type="InterPro" id="IPR004839">
    <property type="entry name" value="Aminotransferase_I/II_large"/>
</dbReference>
<dbReference type="InterPro" id="IPR015424">
    <property type="entry name" value="PyrdxlP-dep_Trfase"/>
</dbReference>
<dbReference type="InterPro" id="IPR004838">
    <property type="entry name" value="NHTrfase_class1_PyrdxlP-BS"/>
</dbReference>
<dbReference type="EC" id="2.6.1.-" evidence="6"/>
<dbReference type="GO" id="GO:0006520">
    <property type="term" value="P:amino acid metabolic process"/>
    <property type="evidence" value="ECO:0007669"/>
    <property type="project" value="InterPro"/>
</dbReference>
<dbReference type="OrthoDB" id="9802328at2"/>
<dbReference type="PANTHER" id="PTHR46383:SF1">
    <property type="entry name" value="ASPARTATE AMINOTRANSFERASE"/>
    <property type="match status" value="1"/>
</dbReference>
<dbReference type="Proteomes" id="UP000182135">
    <property type="component" value="Unassembled WGS sequence"/>
</dbReference>
<evidence type="ECO:0000256" key="2">
    <source>
        <dbReference type="ARBA" id="ARBA00007441"/>
    </source>
</evidence>